<dbReference type="AlphaFoldDB" id="A0A9P0H5V5"/>
<evidence type="ECO:0000313" key="1">
    <source>
        <dbReference type="EMBL" id="CAH1395931.1"/>
    </source>
</evidence>
<name>A0A9P0H5V5_NEZVI</name>
<accession>A0A9P0H5V5</accession>
<sequence>MKDKVAMLKAHQIHSSTCSFLGIHTYNLKMIQAIIIRERNYSFLNLINTCY</sequence>
<protein>
    <submittedName>
        <fullName evidence="1">Uncharacterized protein</fullName>
    </submittedName>
</protein>
<gene>
    <name evidence="1" type="ORF">NEZAVI_LOCUS6104</name>
</gene>
<reference evidence="1" key="1">
    <citation type="submission" date="2022-01" db="EMBL/GenBank/DDBJ databases">
        <authorList>
            <person name="King R."/>
        </authorList>
    </citation>
    <scope>NUCLEOTIDE SEQUENCE</scope>
</reference>
<organism evidence="1 2">
    <name type="scientific">Nezara viridula</name>
    <name type="common">Southern green stink bug</name>
    <name type="synonym">Cimex viridulus</name>
    <dbReference type="NCBI Taxonomy" id="85310"/>
    <lineage>
        <taxon>Eukaryota</taxon>
        <taxon>Metazoa</taxon>
        <taxon>Ecdysozoa</taxon>
        <taxon>Arthropoda</taxon>
        <taxon>Hexapoda</taxon>
        <taxon>Insecta</taxon>
        <taxon>Pterygota</taxon>
        <taxon>Neoptera</taxon>
        <taxon>Paraneoptera</taxon>
        <taxon>Hemiptera</taxon>
        <taxon>Heteroptera</taxon>
        <taxon>Panheteroptera</taxon>
        <taxon>Pentatomomorpha</taxon>
        <taxon>Pentatomoidea</taxon>
        <taxon>Pentatomidae</taxon>
        <taxon>Pentatominae</taxon>
        <taxon>Nezara</taxon>
    </lineage>
</organism>
<dbReference type="EMBL" id="OV725079">
    <property type="protein sequence ID" value="CAH1395931.1"/>
    <property type="molecule type" value="Genomic_DNA"/>
</dbReference>
<keyword evidence="2" id="KW-1185">Reference proteome</keyword>
<proteinExistence type="predicted"/>
<evidence type="ECO:0000313" key="2">
    <source>
        <dbReference type="Proteomes" id="UP001152798"/>
    </source>
</evidence>
<dbReference type="Proteomes" id="UP001152798">
    <property type="component" value="Chromosome 3"/>
</dbReference>